<evidence type="ECO:0008006" key="5">
    <source>
        <dbReference type="Google" id="ProtNLM"/>
    </source>
</evidence>
<evidence type="ECO:0000256" key="2">
    <source>
        <dbReference type="SAM" id="SignalP"/>
    </source>
</evidence>
<comment type="caution">
    <text evidence="3">The sequence shown here is derived from an EMBL/GenBank/DDBJ whole genome shotgun (WGS) entry which is preliminary data.</text>
</comment>
<feature type="transmembrane region" description="Helical" evidence="1">
    <location>
        <begin position="323"/>
        <end position="348"/>
    </location>
</feature>
<feature type="chain" id="PRO_5039686711" description="Glycosyltransferase RgtA/B/C/D-like domain-containing protein" evidence="2">
    <location>
        <begin position="21"/>
        <end position="437"/>
    </location>
</feature>
<proteinExistence type="predicted"/>
<organism evidence="3 4">
    <name type="scientific">Mycetocola lacteus</name>
    <dbReference type="NCBI Taxonomy" id="76637"/>
    <lineage>
        <taxon>Bacteria</taxon>
        <taxon>Bacillati</taxon>
        <taxon>Actinomycetota</taxon>
        <taxon>Actinomycetes</taxon>
        <taxon>Micrococcales</taxon>
        <taxon>Microbacteriaceae</taxon>
        <taxon>Mycetocola</taxon>
    </lineage>
</organism>
<name>A0A3L7AID0_9MICO</name>
<keyword evidence="1" id="KW-0812">Transmembrane</keyword>
<feature type="transmembrane region" description="Helical" evidence="1">
    <location>
        <begin position="201"/>
        <end position="233"/>
    </location>
</feature>
<feature type="signal peptide" evidence="2">
    <location>
        <begin position="1"/>
        <end position="20"/>
    </location>
</feature>
<feature type="transmembrane region" description="Helical" evidence="1">
    <location>
        <begin position="152"/>
        <end position="170"/>
    </location>
</feature>
<keyword evidence="1" id="KW-1133">Transmembrane helix</keyword>
<feature type="transmembrane region" description="Helical" evidence="1">
    <location>
        <begin position="360"/>
        <end position="386"/>
    </location>
</feature>
<feature type="transmembrane region" description="Helical" evidence="1">
    <location>
        <begin position="253"/>
        <end position="276"/>
    </location>
</feature>
<reference evidence="3 4" key="1">
    <citation type="submission" date="2018-10" db="EMBL/GenBank/DDBJ databases">
        <authorList>
            <person name="Li J."/>
        </authorList>
    </citation>
    <scope>NUCLEOTIDE SEQUENCE [LARGE SCALE GENOMIC DNA]</scope>
    <source>
        <strain evidence="3 4">JCM 11654</strain>
    </source>
</reference>
<dbReference type="Proteomes" id="UP000269438">
    <property type="component" value="Unassembled WGS sequence"/>
</dbReference>
<keyword evidence="4" id="KW-1185">Reference proteome</keyword>
<accession>A0A3L7AID0</accession>
<evidence type="ECO:0000256" key="1">
    <source>
        <dbReference type="SAM" id="Phobius"/>
    </source>
</evidence>
<gene>
    <name evidence="3" type="ORF">D9V34_14795</name>
</gene>
<evidence type="ECO:0000313" key="3">
    <source>
        <dbReference type="EMBL" id="RLP79814.1"/>
    </source>
</evidence>
<sequence>MWAPVILVLAGFGMSFVVTANHSHALSPIDEWVYVDYLYKLPHQGILQQGEIIGHEALDAMACDGVKPYGPMGPACRGDYSDLSKFPFAARTSADPYTPVYFAITRVVGDTIHAVTGAHELTSWRATGSLWLALTLVLMYWLMRIWRVPKTVAVVLGLAFIGSPYAWWTFTYVSTDAPTMALGTALLVAATYYVRGRGSGWWVVGLSAFALSIKVTNILAVCLIALYLGIVWLDEFIAKRRRGIEPPARRGWFNPLTLALTSIVAAGVVEVAWLVFRHLVSVGDSANQAISVPLTGQELLLQTTTFLSGTITSNVNISGSTNFAYAIPTFAVLPLSWLCIAGVIGAFWALRKTNPARHMIIAVTISAVLFAPMLAIVITLATGAYFPLPPRYGSPMLAAFLMLAGMQIRNRWATILIGTYAVVLYVVVLAAAPVLAR</sequence>
<dbReference type="AlphaFoldDB" id="A0A3L7AID0"/>
<feature type="transmembrane region" description="Helical" evidence="1">
    <location>
        <begin position="415"/>
        <end position="436"/>
    </location>
</feature>
<dbReference type="EMBL" id="RCUY01000014">
    <property type="protein sequence ID" value="RLP79814.1"/>
    <property type="molecule type" value="Genomic_DNA"/>
</dbReference>
<evidence type="ECO:0000313" key="4">
    <source>
        <dbReference type="Proteomes" id="UP000269438"/>
    </source>
</evidence>
<feature type="transmembrane region" description="Helical" evidence="1">
    <location>
        <begin position="124"/>
        <end position="143"/>
    </location>
</feature>
<protein>
    <recommendedName>
        <fullName evidence="5">Glycosyltransferase RgtA/B/C/D-like domain-containing protein</fullName>
    </recommendedName>
</protein>
<keyword evidence="1" id="KW-0472">Membrane</keyword>
<keyword evidence="2" id="KW-0732">Signal</keyword>